<dbReference type="FunFam" id="3.40.50.1360:FF:000003">
    <property type="entry name" value="Glucosamine-6-phosphate deaminase"/>
    <property type="match status" value="1"/>
</dbReference>
<comment type="similarity">
    <text evidence="4">Belongs to the glucosamine/galactosamine-6-phosphate isomerase family. NagB subfamily.</text>
</comment>
<dbReference type="GO" id="GO:0019262">
    <property type="term" value="P:N-acetylneuraminate catabolic process"/>
    <property type="evidence" value="ECO:0007669"/>
    <property type="project" value="UniProtKB-UniRule"/>
</dbReference>
<dbReference type="InterPro" id="IPR004547">
    <property type="entry name" value="Glucosamine6P_isomerase"/>
</dbReference>
<dbReference type="NCBIfam" id="TIGR00502">
    <property type="entry name" value="nagB"/>
    <property type="match status" value="1"/>
</dbReference>
<dbReference type="UniPathway" id="UPA00629">
    <property type="reaction ID" value="UER00684"/>
</dbReference>
<feature type="active site" description="For ring-opening step" evidence="4">
    <location>
        <position position="143"/>
    </location>
</feature>
<dbReference type="PANTHER" id="PTHR11280:SF5">
    <property type="entry name" value="GLUCOSAMINE-6-PHOSPHATE ISOMERASE"/>
    <property type="match status" value="1"/>
</dbReference>
<dbReference type="GO" id="GO:0042802">
    <property type="term" value="F:identical protein binding"/>
    <property type="evidence" value="ECO:0007669"/>
    <property type="project" value="TreeGrafter"/>
</dbReference>
<organism evidence="6 7">
    <name type="scientific">Brevibacillus laterosporus LMG 15441</name>
    <dbReference type="NCBI Taxonomy" id="1042163"/>
    <lineage>
        <taxon>Bacteria</taxon>
        <taxon>Bacillati</taxon>
        <taxon>Bacillota</taxon>
        <taxon>Bacilli</taxon>
        <taxon>Bacillales</taxon>
        <taxon>Paenibacillaceae</taxon>
        <taxon>Brevibacillus</taxon>
    </lineage>
</organism>
<protein>
    <recommendedName>
        <fullName evidence="4">Glucosamine-6-phosphate deaminase</fullName>
        <ecNumber evidence="4">3.5.99.6</ecNumber>
    </recommendedName>
    <alternativeName>
        <fullName evidence="4">GlcN6P deaminase</fullName>
        <shortName evidence="4">GNPDA</shortName>
    </alternativeName>
    <alternativeName>
        <fullName evidence="4">Glucosamine-6-phosphate isomerase</fullName>
    </alternativeName>
</protein>
<accession>A0A075RA98</accession>
<dbReference type="EMBL" id="CP007806">
    <property type="protein sequence ID" value="AIG28306.1"/>
    <property type="molecule type" value="Genomic_DNA"/>
</dbReference>
<feature type="active site" description="Proton acceptor; for enolization step" evidence="4">
    <location>
        <position position="67"/>
    </location>
</feature>
<dbReference type="SUPFAM" id="SSF100950">
    <property type="entry name" value="NagB/RpiA/CoA transferase-like"/>
    <property type="match status" value="1"/>
</dbReference>
<comment type="catalytic activity">
    <reaction evidence="1 4">
        <text>alpha-D-glucosamine 6-phosphate + H2O = beta-D-fructose 6-phosphate + NH4(+)</text>
        <dbReference type="Rhea" id="RHEA:12172"/>
        <dbReference type="ChEBI" id="CHEBI:15377"/>
        <dbReference type="ChEBI" id="CHEBI:28938"/>
        <dbReference type="ChEBI" id="CHEBI:57634"/>
        <dbReference type="ChEBI" id="CHEBI:75989"/>
        <dbReference type="EC" id="3.5.99.6"/>
    </reaction>
</comment>
<dbReference type="CDD" id="cd01399">
    <property type="entry name" value="GlcN6P_deaminase"/>
    <property type="match status" value="1"/>
</dbReference>
<keyword evidence="3 4" id="KW-0119">Carbohydrate metabolism</keyword>
<reference evidence="6 7" key="1">
    <citation type="journal article" date="2011" name="J. Bacteriol.">
        <title>Genome sequence of Brevibacillus laterosporus LMG 15441, a pathogen of invertebrates.</title>
        <authorList>
            <person name="Djukic M."/>
            <person name="Poehlein A."/>
            <person name="Thurmer A."/>
            <person name="Daniel R."/>
        </authorList>
    </citation>
    <scope>NUCLEOTIDE SEQUENCE [LARGE SCALE GENOMIC DNA]</scope>
    <source>
        <strain evidence="6 7">LMG 15441</strain>
    </source>
</reference>
<dbReference type="RefSeq" id="WP_003334705.1">
    <property type="nucleotide sequence ID" value="NZ_CP007806.1"/>
</dbReference>
<evidence type="ECO:0000259" key="5">
    <source>
        <dbReference type="Pfam" id="PF01182"/>
    </source>
</evidence>
<proteinExistence type="inferred from homology"/>
<dbReference type="EC" id="3.5.99.6" evidence="4"/>
<sequence length="254" mass="27948">MRVIVSENYQELSKKAAEIMVEQIENKPTSVLGLATGSTPIGMYKELISMQQAGNVDFSQITTFNLDEYVGLTADHDQSYSYFMWDNLFSHVNIKKEQTNIPSGIFTDAKAECSRYEKAMEEAGGVDIQILGIGHNGHIGFNEPAQAFTLSTHVVELASETIEANARFFSDISEVPKQAVTMGIGGIMKARHVLLLVNDKSKAEAVRHLFTGIVDPQVPVSILQLHPNLTVLVDRATAELLPLQDESREAILQG</sequence>
<dbReference type="PANTHER" id="PTHR11280">
    <property type="entry name" value="GLUCOSAMINE-6-PHOSPHATE ISOMERASE"/>
    <property type="match status" value="1"/>
</dbReference>
<feature type="active site" description="Proton acceptor; for ring-opening step" evidence="4">
    <location>
        <position position="138"/>
    </location>
</feature>
<dbReference type="InterPro" id="IPR018321">
    <property type="entry name" value="Glucosamine6P_isomerase_CS"/>
</dbReference>
<keyword evidence="2 4" id="KW-0378">Hydrolase</keyword>
<name>A0A075RA98_BRELA</name>
<evidence type="ECO:0000256" key="2">
    <source>
        <dbReference type="ARBA" id="ARBA00022801"/>
    </source>
</evidence>
<comment type="pathway">
    <text evidence="4">Amino-sugar metabolism; N-acetylneuraminate degradation; D-fructose 6-phosphate from N-acetylneuraminate: step 5/5.</text>
</comment>
<gene>
    <name evidence="4" type="primary">nagB</name>
    <name evidence="6" type="ORF">BRLA_c040290</name>
</gene>
<dbReference type="GO" id="GO:0005737">
    <property type="term" value="C:cytoplasm"/>
    <property type="evidence" value="ECO:0007669"/>
    <property type="project" value="TreeGrafter"/>
</dbReference>
<dbReference type="AlphaFoldDB" id="A0A075RA98"/>
<dbReference type="Gene3D" id="3.40.50.1360">
    <property type="match status" value="1"/>
</dbReference>
<dbReference type="GO" id="GO:0004342">
    <property type="term" value="F:glucosamine-6-phosphate deaminase activity"/>
    <property type="evidence" value="ECO:0007669"/>
    <property type="project" value="UniProtKB-UniRule"/>
</dbReference>
<comment type="function">
    <text evidence="4">Catalyzes the reversible isomerization-deamination of glucosamine 6-phosphate (GlcN6P) to form fructose 6-phosphate (Fru6P) and ammonium ion.</text>
</comment>
<evidence type="ECO:0000313" key="7">
    <source>
        <dbReference type="Proteomes" id="UP000005850"/>
    </source>
</evidence>
<dbReference type="STRING" id="1042163.BRLA_c040290"/>
<dbReference type="GO" id="GO:0005975">
    <property type="term" value="P:carbohydrate metabolic process"/>
    <property type="evidence" value="ECO:0007669"/>
    <property type="project" value="InterPro"/>
</dbReference>
<dbReference type="Proteomes" id="UP000005850">
    <property type="component" value="Chromosome"/>
</dbReference>
<dbReference type="GO" id="GO:0006046">
    <property type="term" value="P:N-acetylglucosamine catabolic process"/>
    <property type="evidence" value="ECO:0007669"/>
    <property type="project" value="UniProtKB-UniRule"/>
</dbReference>
<feature type="domain" description="Glucosamine/galactosamine-6-phosphate isomerase" evidence="5">
    <location>
        <begin position="9"/>
        <end position="224"/>
    </location>
</feature>
<dbReference type="eggNOG" id="COG0363">
    <property type="taxonomic scope" value="Bacteria"/>
</dbReference>
<feature type="active site" description="For ring-opening step" evidence="4">
    <location>
        <position position="136"/>
    </location>
</feature>
<evidence type="ECO:0000256" key="3">
    <source>
        <dbReference type="ARBA" id="ARBA00023277"/>
    </source>
</evidence>
<dbReference type="Pfam" id="PF01182">
    <property type="entry name" value="Glucosamine_iso"/>
    <property type="match status" value="1"/>
</dbReference>
<comment type="caution">
    <text evidence="4">Lacks conserved residue(s) required for the propagation of feature annotation.</text>
</comment>
<dbReference type="HAMAP" id="MF_01241">
    <property type="entry name" value="GlcN6P_deamin"/>
    <property type="match status" value="1"/>
</dbReference>
<dbReference type="PROSITE" id="PS01161">
    <property type="entry name" value="GLC_GALNAC_ISOMERASE"/>
    <property type="match status" value="1"/>
</dbReference>
<dbReference type="InterPro" id="IPR006148">
    <property type="entry name" value="Glc/Gal-6P_isomerase"/>
</dbReference>
<evidence type="ECO:0000256" key="4">
    <source>
        <dbReference type="HAMAP-Rule" id="MF_01241"/>
    </source>
</evidence>
<dbReference type="InterPro" id="IPR037171">
    <property type="entry name" value="NagB/RpiA_transferase-like"/>
</dbReference>
<keyword evidence="7" id="KW-1185">Reference proteome</keyword>
<evidence type="ECO:0000313" key="6">
    <source>
        <dbReference type="EMBL" id="AIG28306.1"/>
    </source>
</evidence>
<dbReference type="GO" id="GO:0006043">
    <property type="term" value="P:glucosamine catabolic process"/>
    <property type="evidence" value="ECO:0007669"/>
    <property type="project" value="TreeGrafter"/>
</dbReference>
<evidence type="ECO:0000256" key="1">
    <source>
        <dbReference type="ARBA" id="ARBA00000644"/>
    </source>
</evidence>
<dbReference type="HOGENOM" id="CLU_049611_1_1_9"/>
<dbReference type="KEGG" id="blr:BRLA_c040290"/>